<accession>A0AAJ1TMF7</accession>
<dbReference type="GO" id="GO:0016758">
    <property type="term" value="F:hexosyltransferase activity"/>
    <property type="evidence" value="ECO:0007669"/>
    <property type="project" value="UniProtKB-ARBA"/>
</dbReference>
<evidence type="ECO:0000259" key="2">
    <source>
        <dbReference type="Pfam" id="PF06722"/>
    </source>
</evidence>
<sequence>MKVLLAATPLTGHVNPMLAVGRLLADRGDSVTFVTDPAFAPQVHAAGFHFIPCPDHGAASYLEPHLPPGPERWSNEFARRFIDPMPGQAALLRELIEDEAPDMIVAGSMFLGVLPLLQSSRPRPRIVVLNVSVLFLDRADGAPVGLGLPPARDENERARYLTLGAAIDLGFVGPVRAHADGRLAALGLPPLPASLTQSIVQLPDVFLQQGVPGFEFECRAPPRNLRFIGLLPLGRSLAPRPSWWDELDGDRAVVLVTQGTLANGDLTQLVVPTLAALADRDDLLVVATTGGKSVDALGTKLPPNARVASFLPFDAIFPKVDVFVTNGGYGSVLQSLAAGVPIVAAGKTEDKAEVAARVGWSGVGIDLGTSTPTGAVLGGAIDRVLSEPGFRRRAQAMAADFEELDAGREILGAIDELFHRDKAASPASLPQKTSEPRPRSSVHTFGAS</sequence>
<feature type="domain" description="Erythromycin biosynthesis protein CIII-like C-terminal" evidence="2">
    <location>
        <begin position="273"/>
        <end position="410"/>
    </location>
</feature>
<dbReference type="AlphaFoldDB" id="A0AAJ1TMF7"/>
<dbReference type="CDD" id="cd03784">
    <property type="entry name" value="GT1_Gtf-like"/>
    <property type="match status" value="1"/>
</dbReference>
<dbReference type="Gene3D" id="3.40.50.2000">
    <property type="entry name" value="Glycogen Phosphorylase B"/>
    <property type="match status" value="2"/>
</dbReference>
<protein>
    <submittedName>
        <fullName evidence="3">UDP:flavonoid glycosyltransferase YjiC (YdhE family)</fullName>
    </submittedName>
</protein>
<dbReference type="InterPro" id="IPR050426">
    <property type="entry name" value="Glycosyltransferase_28"/>
</dbReference>
<dbReference type="PANTHER" id="PTHR48050:SF13">
    <property type="entry name" value="STEROL 3-BETA-GLUCOSYLTRANSFERASE UGT80A2"/>
    <property type="match status" value="1"/>
</dbReference>
<evidence type="ECO:0000313" key="3">
    <source>
        <dbReference type="EMBL" id="MDQ0543401.1"/>
    </source>
</evidence>
<dbReference type="SUPFAM" id="SSF53756">
    <property type="entry name" value="UDP-Glycosyltransferase/glycogen phosphorylase"/>
    <property type="match status" value="1"/>
</dbReference>
<evidence type="ECO:0000313" key="4">
    <source>
        <dbReference type="Proteomes" id="UP001223420"/>
    </source>
</evidence>
<organism evidence="3 4">
    <name type="scientific">Methylobacterium brachiatum</name>
    <dbReference type="NCBI Taxonomy" id="269660"/>
    <lineage>
        <taxon>Bacteria</taxon>
        <taxon>Pseudomonadati</taxon>
        <taxon>Pseudomonadota</taxon>
        <taxon>Alphaproteobacteria</taxon>
        <taxon>Hyphomicrobiales</taxon>
        <taxon>Methylobacteriaceae</taxon>
        <taxon>Methylobacterium</taxon>
    </lineage>
</organism>
<dbReference type="InterPro" id="IPR002213">
    <property type="entry name" value="UDP_glucos_trans"/>
</dbReference>
<comment type="caution">
    <text evidence="3">The sequence shown here is derived from an EMBL/GenBank/DDBJ whole genome shotgun (WGS) entry which is preliminary data.</text>
</comment>
<dbReference type="EMBL" id="JAUSWL010000003">
    <property type="protein sequence ID" value="MDQ0543401.1"/>
    <property type="molecule type" value="Genomic_DNA"/>
</dbReference>
<feature type="region of interest" description="Disordered" evidence="1">
    <location>
        <begin position="422"/>
        <end position="448"/>
    </location>
</feature>
<proteinExistence type="predicted"/>
<dbReference type="PANTHER" id="PTHR48050">
    <property type="entry name" value="STEROL 3-BETA-GLUCOSYLTRANSFERASE"/>
    <property type="match status" value="1"/>
</dbReference>
<dbReference type="GO" id="GO:0017000">
    <property type="term" value="P:antibiotic biosynthetic process"/>
    <property type="evidence" value="ECO:0007669"/>
    <property type="project" value="UniProtKB-ARBA"/>
</dbReference>
<reference evidence="3" key="1">
    <citation type="submission" date="2023-07" db="EMBL/GenBank/DDBJ databases">
        <title>Genomic Encyclopedia of Type Strains, Phase IV (KMG-IV): sequencing the most valuable type-strain genomes for metagenomic binning, comparative biology and taxonomic classification.</title>
        <authorList>
            <person name="Goeker M."/>
        </authorList>
    </citation>
    <scope>NUCLEOTIDE SEQUENCE</scope>
    <source>
        <strain evidence="3">DSM 19569</strain>
    </source>
</reference>
<dbReference type="InterPro" id="IPR010610">
    <property type="entry name" value="EryCIII-like_C"/>
</dbReference>
<dbReference type="FunFam" id="3.40.50.2000:FF:000072">
    <property type="entry name" value="Glycosyl transferase"/>
    <property type="match status" value="1"/>
</dbReference>
<dbReference type="GO" id="GO:0008194">
    <property type="term" value="F:UDP-glycosyltransferase activity"/>
    <property type="evidence" value="ECO:0007669"/>
    <property type="project" value="InterPro"/>
</dbReference>
<evidence type="ECO:0000256" key="1">
    <source>
        <dbReference type="SAM" id="MobiDB-lite"/>
    </source>
</evidence>
<dbReference type="RefSeq" id="WP_230366164.1">
    <property type="nucleotide sequence ID" value="NZ_JAJALK010000004.1"/>
</dbReference>
<dbReference type="Proteomes" id="UP001223420">
    <property type="component" value="Unassembled WGS sequence"/>
</dbReference>
<dbReference type="Pfam" id="PF06722">
    <property type="entry name" value="EryCIII-like_C"/>
    <property type="match status" value="1"/>
</dbReference>
<name>A0AAJ1TMF7_9HYPH</name>
<gene>
    <name evidence="3" type="ORF">QO001_002327</name>
</gene>